<protein>
    <recommendedName>
        <fullName evidence="2">Endonuclease/exonuclease/phosphatase domain-containing protein</fullName>
    </recommendedName>
</protein>
<evidence type="ECO:0000313" key="3">
    <source>
        <dbReference type="EMBL" id="ORZ33875.1"/>
    </source>
</evidence>
<name>A0A1Y2HH31_9FUNG</name>
<dbReference type="PANTHER" id="PTHR12121:SF36">
    <property type="entry name" value="ENDONUCLEASE_EXONUCLEASE_PHOSPHATASE DOMAIN-CONTAINING PROTEIN"/>
    <property type="match status" value="1"/>
</dbReference>
<evidence type="ECO:0000256" key="1">
    <source>
        <dbReference type="SAM" id="MobiDB-lite"/>
    </source>
</evidence>
<feature type="compositionally biased region" description="Low complexity" evidence="1">
    <location>
        <begin position="93"/>
        <end position="107"/>
    </location>
</feature>
<keyword evidence="4" id="KW-1185">Reference proteome</keyword>
<sequence length="810" mass="85467">MAPPARLDFPMLAPLAVSAPSPASPDAALALATAPEPAQRARTPRSRKLATTAASAAAVVDQLAARAASSSSVVPIASNASDEHACAVLAALSSPMSSSQSSPTPGSTRVSKKRGQHGQRSANRTIVLTLSASTLPSSPMLLSQSQSAHTSSSTACPSKSLPPISPLSLFASGSDAHHAHAHGPGHGNAPAVSLVTASGSVAPRRRSRRRANSNKSSSSSSGSPRSSSSSSSSKRRQSWDFRLPSPITPLPPPPPPPVNPELKYLLSAFVFPSPMPPLKDPLRIPNMVNVLKRRWVYHDPAPLDANSFSVMSWNILAPTFERSRPVSTLALSPPLSPTLSSSDTQAGWPSDYVSRRAGIATEILYYEPDIICLQECDPDDYADFFNPILGAAGYKGVYATKSDCDGCAIFYRSDRFTLAGDYPSPTTLRYASVPLDGAALDTPNVWRSPRPADHVTRHKMFGNLAQIVVLKNKRTGARVRVVNTHLLWQPEFYDAKLLQTAILLEHLVLADYAGRGMAGALGGETQMFAADVSTIQEEEAEELAGSGKAVSAPIPIPAVAGGKRGKATTTRATTPGGSAHKDQTMASYLPSPDSPTSRDSNPFVTITSRNRSHSPTAYPPSPPASSPPMHSAPPSSASPSSLPNASPPQPNLYIAPSARNRPAATSRSTGATPLPPAGPNAQPLPTIICGDFNSLPNSSVLHLLLTGMIPRTEFGDSHFGRFTAGDRFQHSLALRSAYAHSTLPYTHRVPHFSGMIDHMLYSAGAIKLMGILDSADPPGYLEGVRSMPARHLPSDHLPLLAVFKSAAGYK</sequence>
<feature type="region of interest" description="Disordered" evidence="1">
    <location>
        <begin position="93"/>
        <end position="125"/>
    </location>
</feature>
<feature type="domain" description="Endonuclease/exonuclease/phosphatase" evidence="2">
    <location>
        <begin position="311"/>
        <end position="466"/>
    </location>
</feature>
<dbReference type="Gene3D" id="3.60.10.10">
    <property type="entry name" value="Endonuclease/exonuclease/phosphatase"/>
    <property type="match status" value="1"/>
</dbReference>
<comment type="caution">
    <text evidence="3">The sequence shown here is derived from an EMBL/GenBank/DDBJ whole genome shotgun (WGS) entry which is preliminary data.</text>
</comment>
<dbReference type="SUPFAM" id="SSF56219">
    <property type="entry name" value="DNase I-like"/>
    <property type="match status" value="2"/>
</dbReference>
<feature type="compositionally biased region" description="Low complexity" evidence="1">
    <location>
        <begin position="549"/>
        <end position="578"/>
    </location>
</feature>
<feature type="compositionally biased region" description="Pro residues" evidence="1">
    <location>
        <begin position="246"/>
        <end position="256"/>
    </location>
</feature>
<feature type="region of interest" description="Disordered" evidence="1">
    <location>
        <begin position="198"/>
        <end position="256"/>
    </location>
</feature>
<dbReference type="InterPro" id="IPR005135">
    <property type="entry name" value="Endo/exonuclease/phosphatase"/>
</dbReference>
<dbReference type="Pfam" id="PF03372">
    <property type="entry name" value="Exo_endo_phos"/>
    <property type="match status" value="2"/>
</dbReference>
<dbReference type="PANTHER" id="PTHR12121">
    <property type="entry name" value="CARBON CATABOLITE REPRESSOR PROTEIN 4"/>
    <property type="match status" value="1"/>
</dbReference>
<dbReference type="GO" id="GO:0000175">
    <property type="term" value="F:3'-5'-RNA exonuclease activity"/>
    <property type="evidence" value="ECO:0007669"/>
    <property type="project" value="TreeGrafter"/>
</dbReference>
<feature type="compositionally biased region" description="Pro residues" evidence="1">
    <location>
        <begin position="617"/>
        <end position="626"/>
    </location>
</feature>
<feature type="domain" description="Endonuclease/exonuclease/phosphatase" evidence="2">
    <location>
        <begin position="678"/>
        <end position="796"/>
    </location>
</feature>
<accession>A0A1Y2HH31</accession>
<dbReference type="InterPro" id="IPR050410">
    <property type="entry name" value="CCR4/nocturin_mRNA_transcr"/>
</dbReference>
<dbReference type="Proteomes" id="UP000193411">
    <property type="component" value="Unassembled WGS sequence"/>
</dbReference>
<proteinExistence type="predicted"/>
<dbReference type="EMBL" id="MCFL01000032">
    <property type="protein sequence ID" value="ORZ33875.1"/>
    <property type="molecule type" value="Genomic_DNA"/>
</dbReference>
<gene>
    <name evidence="3" type="ORF">BCR44DRAFT_61144</name>
</gene>
<dbReference type="AlphaFoldDB" id="A0A1Y2HH31"/>
<dbReference type="STRING" id="765915.A0A1Y2HH31"/>
<feature type="compositionally biased region" description="Low complexity" evidence="1">
    <location>
        <begin position="18"/>
        <end position="38"/>
    </location>
</feature>
<organism evidence="3 4">
    <name type="scientific">Catenaria anguillulae PL171</name>
    <dbReference type="NCBI Taxonomy" id="765915"/>
    <lineage>
        <taxon>Eukaryota</taxon>
        <taxon>Fungi</taxon>
        <taxon>Fungi incertae sedis</taxon>
        <taxon>Blastocladiomycota</taxon>
        <taxon>Blastocladiomycetes</taxon>
        <taxon>Blastocladiales</taxon>
        <taxon>Catenariaceae</taxon>
        <taxon>Catenaria</taxon>
    </lineage>
</organism>
<dbReference type="OrthoDB" id="428734at2759"/>
<feature type="compositionally biased region" description="Low complexity" evidence="1">
    <location>
        <begin position="213"/>
        <end position="232"/>
    </location>
</feature>
<evidence type="ECO:0000313" key="4">
    <source>
        <dbReference type="Proteomes" id="UP000193411"/>
    </source>
</evidence>
<feature type="compositionally biased region" description="Polar residues" evidence="1">
    <location>
        <begin position="594"/>
        <end position="609"/>
    </location>
</feature>
<evidence type="ECO:0000259" key="2">
    <source>
        <dbReference type="Pfam" id="PF03372"/>
    </source>
</evidence>
<feature type="region of interest" description="Disordered" evidence="1">
    <location>
        <begin position="138"/>
        <end position="159"/>
    </location>
</feature>
<feature type="region of interest" description="Disordered" evidence="1">
    <location>
        <begin position="18"/>
        <end position="49"/>
    </location>
</feature>
<dbReference type="InterPro" id="IPR036691">
    <property type="entry name" value="Endo/exonu/phosph_ase_sf"/>
</dbReference>
<feature type="compositionally biased region" description="Basic residues" evidence="1">
    <location>
        <begin position="203"/>
        <end position="212"/>
    </location>
</feature>
<reference evidence="3 4" key="1">
    <citation type="submission" date="2016-07" db="EMBL/GenBank/DDBJ databases">
        <title>Pervasive Adenine N6-methylation of Active Genes in Fungi.</title>
        <authorList>
            <consortium name="DOE Joint Genome Institute"/>
            <person name="Mondo S.J."/>
            <person name="Dannebaum R.O."/>
            <person name="Kuo R.C."/>
            <person name="Labutti K."/>
            <person name="Haridas S."/>
            <person name="Kuo A."/>
            <person name="Salamov A."/>
            <person name="Ahrendt S.R."/>
            <person name="Lipzen A."/>
            <person name="Sullivan W."/>
            <person name="Andreopoulos W.B."/>
            <person name="Clum A."/>
            <person name="Lindquist E."/>
            <person name="Daum C."/>
            <person name="Ramamoorthy G.K."/>
            <person name="Gryganskyi A."/>
            <person name="Culley D."/>
            <person name="Magnuson J.K."/>
            <person name="James T.Y."/>
            <person name="O'Malley M.A."/>
            <person name="Stajich J.E."/>
            <person name="Spatafora J.W."/>
            <person name="Visel A."/>
            <person name="Grigoriev I.V."/>
        </authorList>
    </citation>
    <scope>NUCLEOTIDE SEQUENCE [LARGE SCALE GENOMIC DNA]</scope>
    <source>
        <strain evidence="3 4">PL171</strain>
    </source>
</reference>
<feature type="region of interest" description="Disordered" evidence="1">
    <location>
        <begin position="541"/>
        <end position="679"/>
    </location>
</feature>
<feature type="compositionally biased region" description="Low complexity" evidence="1">
    <location>
        <begin position="627"/>
        <end position="644"/>
    </location>
</feature>